<evidence type="ECO:0000256" key="4">
    <source>
        <dbReference type="ARBA" id="ARBA00022989"/>
    </source>
</evidence>
<evidence type="ECO:0000313" key="10">
    <source>
        <dbReference type="EMBL" id="KRM74618.1"/>
    </source>
</evidence>
<comment type="similarity">
    <text evidence="8">Belongs to the binding-protein-dependent transport system permease family.</text>
</comment>
<feature type="transmembrane region" description="Helical" evidence="8">
    <location>
        <begin position="65"/>
        <end position="94"/>
    </location>
</feature>
<dbReference type="EMBL" id="AYYR01000074">
    <property type="protein sequence ID" value="KRM74618.1"/>
    <property type="molecule type" value="Genomic_DNA"/>
</dbReference>
<evidence type="ECO:0000313" key="11">
    <source>
        <dbReference type="Proteomes" id="UP000051845"/>
    </source>
</evidence>
<comment type="similarity">
    <text evidence="6">In the C-terminal section; belongs to the OsmX family.</text>
</comment>
<proteinExistence type="inferred from homology"/>
<dbReference type="InterPro" id="IPR007210">
    <property type="entry name" value="ABC_Gly_betaine_transp_sub-bd"/>
</dbReference>
<evidence type="ECO:0000259" key="9">
    <source>
        <dbReference type="PROSITE" id="PS50928"/>
    </source>
</evidence>
<dbReference type="GO" id="GO:0022857">
    <property type="term" value="F:transmembrane transporter activity"/>
    <property type="evidence" value="ECO:0007669"/>
    <property type="project" value="InterPro"/>
</dbReference>
<organism evidence="10 11">
    <name type="scientific">Secundilactobacillus collinoides DSM 20515 = JCM 1123</name>
    <dbReference type="NCBI Taxonomy" id="1423733"/>
    <lineage>
        <taxon>Bacteria</taxon>
        <taxon>Bacillati</taxon>
        <taxon>Bacillota</taxon>
        <taxon>Bacilli</taxon>
        <taxon>Lactobacillales</taxon>
        <taxon>Lactobacillaceae</taxon>
        <taxon>Secundilactobacillus</taxon>
    </lineage>
</organism>
<dbReference type="Proteomes" id="UP000051845">
    <property type="component" value="Unassembled WGS sequence"/>
</dbReference>
<dbReference type="Pfam" id="PF00528">
    <property type="entry name" value="BPD_transp_1"/>
    <property type="match status" value="1"/>
</dbReference>
<protein>
    <submittedName>
        <fullName evidence="10">ABC-type proline glycine betaine transport system, permease and substrate binding protein</fullName>
    </submittedName>
</protein>
<dbReference type="PATRIC" id="fig|1423733.4.peg.3408"/>
<dbReference type="PROSITE" id="PS51257">
    <property type="entry name" value="PROKAR_LIPOPROTEIN"/>
    <property type="match status" value="1"/>
</dbReference>
<dbReference type="PANTHER" id="PTHR30177">
    <property type="entry name" value="GLYCINE BETAINE/L-PROLINE TRANSPORT SYSTEM PERMEASE PROTEIN PROW"/>
    <property type="match status" value="1"/>
</dbReference>
<dbReference type="Gene3D" id="3.40.190.120">
    <property type="entry name" value="Osmoprotection protein (prox), domain 2"/>
    <property type="match status" value="1"/>
</dbReference>
<comment type="similarity">
    <text evidence="7">In the N-terminal section; belongs to the binding-protein-dependent transport system permease family.</text>
</comment>
<keyword evidence="2 8" id="KW-0813">Transport</keyword>
<dbReference type="Pfam" id="PF04069">
    <property type="entry name" value="OpuAC"/>
    <property type="match status" value="1"/>
</dbReference>
<feature type="transmembrane region" description="Helical" evidence="8">
    <location>
        <begin position="20"/>
        <end position="45"/>
    </location>
</feature>
<comment type="caution">
    <text evidence="10">The sequence shown here is derived from an EMBL/GenBank/DDBJ whole genome shotgun (WGS) entry which is preliminary data.</text>
</comment>
<dbReference type="InterPro" id="IPR035906">
    <property type="entry name" value="MetI-like_sf"/>
</dbReference>
<evidence type="ECO:0000256" key="8">
    <source>
        <dbReference type="RuleBase" id="RU363032"/>
    </source>
</evidence>
<evidence type="ECO:0000256" key="7">
    <source>
        <dbReference type="ARBA" id="ARBA00035652"/>
    </source>
</evidence>
<evidence type="ECO:0000256" key="2">
    <source>
        <dbReference type="ARBA" id="ARBA00022448"/>
    </source>
</evidence>
<feature type="transmembrane region" description="Helical" evidence="8">
    <location>
        <begin position="211"/>
        <end position="232"/>
    </location>
</feature>
<dbReference type="GO" id="GO:0031460">
    <property type="term" value="P:glycine betaine transport"/>
    <property type="evidence" value="ECO:0007669"/>
    <property type="project" value="TreeGrafter"/>
</dbReference>
<dbReference type="PANTHER" id="PTHR30177:SF4">
    <property type="entry name" value="OSMOPROTECTANT IMPORT PERMEASE PROTEIN OSMW"/>
    <property type="match status" value="1"/>
</dbReference>
<comment type="subcellular location">
    <subcellularLocation>
        <location evidence="8">Cell membrane</location>
        <topology evidence="8">Multi-pass membrane protein</topology>
    </subcellularLocation>
    <subcellularLocation>
        <location evidence="1">Membrane</location>
        <topology evidence="1">Multi-pass membrane protein</topology>
    </subcellularLocation>
</comment>
<dbReference type="Gene3D" id="3.40.190.10">
    <property type="entry name" value="Periplasmic binding protein-like II"/>
    <property type="match status" value="1"/>
</dbReference>
<keyword evidence="3 8" id="KW-0812">Transmembrane</keyword>
<dbReference type="InterPro" id="IPR000515">
    <property type="entry name" value="MetI-like"/>
</dbReference>
<dbReference type="SUPFAM" id="SSF161098">
    <property type="entry name" value="MetI-like"/>
    <property type="match status" value="1"/>
</dbReference>
<feature type="transmembrane region" description="Helical" evidence="8">
    <location>
        <begin position="179"/>
        <end position="199"/>
    </location>
</feature>
<gene>
    <name evidence="10" type="ORF">FC82_GL003280</name>
</gene>
<dbReference type="InterPro" id="IPR058089">
    <property type="entry name" value="EgtUBC_SBD"/>
</dbReference>
<dbReference type="AlphaFoldDB" id="A0A0R2B6D3"/>
<dbReference type="RefSeq" id="WP_056997140.1">
    <property type="nucleotide sequence ID" value="NZ_AYYR01000074.1"/>
</dbReference>
<accession>A0A0R2B6D3</accession>
<dbReference type="Gene3D" id="1.10.3720.10">
    <property type="entry name" value="MetI-like"/>
    <property type="match status" value="1"/>
</dbReference>
<sequence>MFKQIEEVLRTQSGQIWQAIGEHIAISLISLLIACLIAIPLAIALMNHHRIAEFFLQVAGVFQTIPSLAILGILIPFVGIGTVPAIIALVIYAIMPLFQNTYAGLTDIDPSLEEAATAFGLSRSRKLFRLELPLAMPMILSGLRIATVMIIGTATLAALIGAGGLGTYIILGIENNNNALLLIGAVLSAILAIVFSALIRLLERVHFTKRGVIVTLCVFLIACGAGAFKYFAPSRQTITIAGKMGSEPEILINMYKDLIQQESPKTKVVVKPNFGGTSFLFKALESKQIDVYPEFTGTVLQAIVKEKGKTPHNPEVTYKKAKTALAKDNQMTYLKPMAYQNGYDLAVSRSFAKKYHLKTISDLAKVGDKATAAFDPDFYHQADGYPGLKKAYGLHIGTVKTMESSIRYEAIADHRVKVVDGYTTDPEIQKDHLVVLKDNKHFFPPYQGAPLMTTTFADRHPEVKRALSKLAGKITTTDMQKMNYDVTFKHEKAATVARHYLKTHGLLN</sequence>
<keyword evidence="4 8" id="KW-1133">Transmembrane helix</keyword>
<evidence type="ECO:0000256" key="5">
    <source>
        <dbReference type="ARBA" id="ARBA00023136"/>
    </source>
</evidence>
<dbReference type="CDD" id="cd13610">
    <property type="entry name" value="PBP2_ChoS"/>
    <property type="match status" value="1"/>
</dbReference>
<dbReference type="SUPFAM" id="SSF53850">
    <property type="entry name" value="Periplasmic binding protein-like II"/>
    <property type="match status" value="1"/>
</dbReference>
<dbReference type="PROSITE" id="PS50928">
    <property type="entry name" value="ABC_TM1"/>
    <property type="match status" value="1"/>
</dbReference>
<feature type="transmembrane region" description="Helical" evidence="8">
    <location>
        <begin position="145"/>
        <end position="173"/>
    </location>
</feature>
<dbReference type="CDD" id="cd06261">
    <property type="entry name" value="TM_PBP2"/>
    <property type="match status" value="1"/>
</dbReference>
<dbReference type="InterPro" id="IPR051204">
    <property type="entry name" value="ABC_transp_perm/SBD"/>
</dbReference>
<reference evidence="10 11" key="1">
    <citation type="journal article" date="2015" name="Genome Announc.">
        <title>Expanding the biotechnology potential of lactobacilli through comparative genomics of 213 strains and associated genera.</title>
        <authorList>
            <person name="Sun Z."/>
            <person name="Harris H.M."/>
            <person name="McCann A."/>
            <person name="Guo C."/>
            <person name="Argimon S."/>
            <person name="Zhang W."/>
            <person name="Yang X."/>
            <person name="Jeffery I.B."/>
            <person name="Cooney J.C."/>
            <person name="Kagawa T.F."/>
            <person name="Liu W."/>
            <person name="Song Y."/>
            <person name="Salvetti E."/>
            <person name="Wrobel A."/>
            <person name="Rasinkangas P."/>
            <person name="Parkhill J."/>
            <person name="Rea M.C."/>
            <person name="O'Sullivan O."/>
            <person name="Ritari J."/>
            <person name="Douillard F.P."/>
            <person name="Paul Ross R."/>
            <person name="Yang R."/>
            <person name="Briner A.E."/>
            <person name="Felis G.E."/>
            <person name="de Vos W.M."/>
            <person name="Barrangou R."/>
            <person name="Klaenhammer T.R."/>
            <person name="Caufield P.W."/>
            <person name="Cui Y."/>
            <person name="Zhang H."/>
            <person name="O'Toole P.W."/>
        </authorList>
    </citation>
    <scope>NUCLEOTIDE SEQUENCE [LARGE SCALE GENOMIC DNA]</scope>
    <source>
        <strain evidence="10 11">DSM 20515</strain>
    </source>
</reference>
<dbReference type="FunFam" id="1.10.3720.10:FF:000001">
    <property type="entry name" value="Glycine betaine ABC transporter, permease"/>
    <property type="match status" value="1"/>
</dbReference>
<dbReference type="STRING" id="33960.TY91_06765"/>
<name>A0A0R2B6D3_SECCO</name>
<dbReference type="GO" id="GO:0043190">
    <property type="term" value="C:ATP-binding cassette (ABC) transporter complex"/>
    <property type="evidence" value="ECO:0007669"/>
    <property type="project" value="InterPro"/>
</dbReference>
<evidence type="ECO:0000256" key="6">
    <source>
        <dbReference type="ARBA" id="ARBA00035642"/>
    </source>
</evidence>
<evidence type="ECO:0000256" key="1">
    <source>
        <dbReference type="ARBA" id="ARBA00004141"/>
    </source>
</evidence>
<feature type="domain" description="ABC transmembrane type-1" evidence="9">
    <location>
        <begin position="20"/>
        <end position="199"/>
    </location>
</feature>
<keyword evidence="5 8" id="KW-0472">Membrane</keyword>
<evidence type="ECO:0000256" key="3">
    <source>
        <dbReference type="ARBA" id="ARBA00022692"/>
    </source>
</evidence>